<dbReference type="AlphaFoldDB" id="A0A644YJW2"/>
<reference evidence="3" key="1">
    <citation type="submission" date="2019-08" db="EMBL/GenBank/DDBJ databases">
        <authorList>
            <person name="Kucharzyk K."/>
            <person name="Murdoch R.W."/>
            <person name="Higgins S."/>
            <person name="Loffler F."/>
        </authorList>
    </citation>
    <scope>NUCLEOTIDE SEQUENCE</scope>
</reference>
<protein>
    <submittedName>
        <fullName evidence="3">3-deoxy-D-manno-octulosonic acid transferase</fullName>
        <ecNumber evidence="3">2.4.99.12</ecNumber>
    </submittedName>
</protein>
<dbReference type="PANTHER" id="PTHR42755">
    <property type="entry name" value="3-DEOXY-MANNO-OCTULOSONATE CYTIDYLYLTRANSFERASE"/>
    <property type="match status" value="1"/>
</dbReference>
<name>A0A644YJW2_9ZZZZ</name>
<dbReference type="Gene3D" id="3.40.50.2000">
    <property type="entry name" value="Glycogen Phosphorylase B"/>
    <property type="match status" value="1"/>
</dbReference>
<evidence type="ECO:0000256" key="1">
    <source>
        <dbReference type="ARBA" id="ARBA00022679"/>
    </source>
</evidence>
<dbReference type="Pfam" id="PF04413">
    <property type="entry name" value="Glycos_transf_N"/>
    <property type="match status" value="1"/>
</dbReference>
<keyword evidence="3" id="KW-0328">Glycosyltransferase</keyword>
<keyword evidence="1 3" id="KW-0808">Transferase</keyword>
<dbReference type="InterPro" id="IPR039901">
    <property type="entry name" value="Kdotransferase"/>
</dbReference>
<dbReference type="PANTHER" id="PTHR42755:SF1">
    <property type="entry name" value="3-DEOXY-D-MANNO-OCTULOSONIC ACID TRANSFERASE, MITOCHONDRIAL-RELATED"/>
    <property type="match status" value="1"/>
</dbReference>
<evidence type="ECO:0000313" key="3">
    <source>
        <dbReference type="EMBL" id="MPM28619.1"/>
    </source>
</evidence>
<accession>A0A644YJW2</accession>
<dbReference type="EMBL" id="VSSQ01005303">
    <property type="protein sequence ID" value="MPM28619.1"/>
    <property type="molecule type" value="Genomic_DNA"/>
</dbReference>
<dbReference type="Gene3D" id="3.40.50.11720">
    <property type="entry name" value="3-Deoxy-D-manno-octulosonic-acid transferase, N-terminal domain"/>
    <property type="match status" value="1"/>
</dbReference>
<dbReference type="InterPro" id="IPR038107">
    <property type="entry name" value="Glycos_transf_N_sf"/>
</dbReference>
<dbReference type="GO" id="GO:0009245">
    <property type="term" value="P:lipid A biosynthetic process"/>
    <property type="evidence" value="ECO:0007669"/>
    <property type="project" value="TreeGrafter"/>
</dbReference>
<feature type="domain" description="3-deoxy-D-manno-octulosonic-acid transferase N-terminal" evidence="2">
    <location>
        <begin position="40"/>
        <end position="207"/>
    </location>
</feature>
<dbReference type="SUPFAM" id="SSF53756">
    <property type="entry name" value="UDP-Glycosyltransferase/glycogen phosphorylase"/>
    <property type="match status" value="1"/>
</dbReference>
<evidence type="ECO:0000259" key="2">
    <source>
        <dbReference type="Pfam" id="PF04413"/>
    </source>
</evidence>
<dbReference type="GO" id="GO:0043842">
    <property type="term" value="F:Kdo transferase activity"/>
    <property type="evidence" value="ECO:0007669"/>
    <property type="project" value="UniProtKB-EC"/>
</dbReference>
<sequence length="420" mass="48211">MNFIYNTGLRLYLTAAKFMSPFNNKAKLFYNGRRDLISTIKERLAGNSAKIIWVHCSSVGEFEQARPLIERLRELRPELKVLLTFFSPSGYELRKNYQHADWVFYLPMDTSSNAKAFVEAVNPTAVVFIKYEFWYNYLRELKKRGIPTYIISAIFRKDQMFFRWYGSFFRKMLSAYHLMFVQDENSLNLLKSIGINNTVICGDTRFDRVHEITSNNVQIEVVEKFADGFTTLIAGSSWEPDEKLIADYFESVQNLKLVLAPHEVSPDNIKRIETLFANYKVIRYSHLKDVKIDPRLEVRLRESRILIIDTIGILSSVYRYASVAYVGGGFGVGIHNILEAATYGVPVVFGPKFQKFKEARDLVDCKGAFSIKTQLELNKVLDDLLINEENRKTAGAICGSYVKENLGATSKILSHLKIDS</sequence>
<dbReference type="EC" id="2.4.99.12" evidence="3"/>
<dbReference type="GO" id="GO:0005886">
    <property type="term" value="C:plasma membrane"/>
    <property type="evidence" value="ECO:0007669"/>
    <property type="project" value="TreeGrafter"/>
</dbReference>
<comment type="caution">
    <text evidence="3">The sequence shown here is derived from an EMBL/GenBank/DDBJ whole genome shotgun (WGS) entry which is preliminary data.</text>
</comment>
<proteinExistence type="predicted"/>
<gene>
    <name evidence="3" type="primary">kdtA_2</name>
    <name evidence="3" type="ORF">SDC9_75145</name>
</gene>
<dbReference type="InterPro" id="IPR007507">
    <property type="entry name" value="Glycos_transf_N"/>
</dbReference>
<organism evidence="3">
    <name type="scientific">bioreactor metagenome</name>
    <dbReference type="NCBI Taxonomy" id="1076179"/>
    <lineage>
        <taxon>unclassified sequences</taxon>
        <taxon>metagenomes</taxon>
        <taxon>ecological metagenomes</taxon>
    </lineage>
</organism>